<name>A0A8E0FNS8_ECOLX</name>
<dbReference type="AlphaFoldDB" id="A0A8E0FNS8"/>
<dbReference type="Proteomes" id="UP000004454">
    <property type="component" value="Unassembled WGS sequence"/>
</dbReference>
<accession>A0A8E0FNS8</accession>
<sequence>MYSFSNTFCNYRFILSLLSKHHQKLEVTTAIMNIKRQIRMAVNQ</sequence>
<organism evidence="1 2">
    <name type="scientific">Escherichia coli 97.0246</name>
    <dbReference type="NCBI Taxonomy" id="869670"/>
    <lineage>
        <taxon>Bacteria</taxon>
        <taxon>Pseudomonadati</taxon>
        <taxon>Pseudomonadota</taxon>
        <taxon>Gammaproteobacteria</taxon>
        <taxon>Enterobacterales</taxon>
        <taxon>Enterobacteriaceae</taxon>
        <taxon>Escherichia</taxon>
    </lineage>
</organism>
<protein>
    <submittedName>
        <fullName evidence="1">Uncharacterized protein</fullName>
    </submittedName>
</protein>
<gene>
    <name evidence="1" type="ORF">EC970246_2375</name>
</gene>
<reference evidence="1 2" key="1">
    <citation type="submission" date="2011-12" db="EMBL/GenBank/DDBJ databases">
        <authorList>
            <person name="Brinkac L."/>
            <person name="Radune D."/>
            <person name="Sanka R."/>
            <person name="Selengut J."/>
            <person name="DebRoy C."/>
            <person name="Feng P."/>
            <person name="Fratamico P.M."/>
            <person name="Kapur V."/>
            <person name="Kariyawasam S."/>
            <person name="Losada L."/>
            <person name="Nierman W.C."/>
            <person name="Nelson K."/>
        </authorList>
    </citation>
    <scope>NUCLEOTIDE SEQUENCE [LARGE SCALE GENOMIC DNA]</scope>
    <source>
        <strain evidence="1 2">97.0246</strain>
    </source>
</reference>
<proteinExistence type="predicted"/>
<evidence type="ECO:0000313" key="2">
    <source>
        <dbReference type="Proteomes" id="UP000004454"/>
    </source>
</evidence>
<evidence type="ECO:0000313" key="1">
    <source>
        <dbReference type="EMBL" id="EIG93220.1"/>
    </source>
</evidence>
<comment type="caution">
    <text evidence="1">The sequence shown here is derived from an EMBL/GenBank/DDBJ whole genome shotgun (WGS) entry which is preliminary data.</text>
</comment>
<dbReference type="EMBL" id="AEZJ02000017">
    <property type="protein sequence ID" value="EIG93220.1"/>
    <property type="molecule type" value="Genomic_DNA"/>
</dbReference>